<accession>K9UPC6</accession>
<keyword evidence="2" id="KW-1185">Reference proteome</keyword>
<dbReference type="RefSeq" id="WP_015162139.1">
    <property type="nucleotide sequence ID" value="NC_019697.1"/>
</dbReference>
<dbReference type="EMBL" id="CP003600">
    <property type="protein sequence ID" value="AFY96054.1"/>
    <property type="molecule type" value="Genomic_DNA"/>
</dbReference>
<evidence type="ECO:0000313" key="1">
    <source>
        <dbReference type="EMBL" id="AFY96054.1"/>
    </source>
</evidence>
<dbReference type="HOGENOM" id="CLU_3214076_0_0_3"/>
<name>K9UPC6_CHAP6</name>
<protein>
    <submittedName>
        <fullName evidence="1">Uncharacterized protein</fullName>
    </submittedName>
</protein>
<dbReference type="AlphaFoldDB" id="K9UPC6"/>
<dbReference type="KEGG" id="cmp:Cha6605_5159"/>
<sequence>MNSPYFAIGSKFWRVFSIVLLALLALLGKVLGTFAKLMAIEPLP</sequence>
<organism evidence="1 2">
    <name type="scientific">Chamaesiphon minutus (strain ATCC 27169 / PCC 6605)</name>
    <dbReference type="NCBI Taxonomy" id="1173020"/>
    <lineage>
        <taxon>Bacteria</taxon>
        <taxon>Bacillati</taxon>
        <taxon>Cyanobacteriota</taxon>
        <taxon>Cyanophyceae</taxon>
        <taxon>Gomontiellales</taxon>
        <taxon>Chamaesiphonaceae</taxon>
        <taxon>Chamaesiphon</taxon>
    </lineage>
</organism>
<gene>
    <name evidence="1" type="ORF">Cha6605_5159</name>
</gene>
<proteinExistence type="predicted"/>
<dbReference type="Proteomes" id="UP000010366">
    <property type="component" value="Chromosome"/>
</dbReference>
<reference evidence="1 2" key="1">
    <citation type="submission" date="2012-05" db="EMBL/GenBank/DDBJ databases">
        <title>Finished chromosome of genome of Chamaesiphon sp. PCC 6605.</title>
        <authorList>
            <consortium name="US DOE Joint Genome Institute"/>
            <person name="Gugger M."/>
            <person name="Coursin T."/>
            <person name="Rippka R."/>
            <person name="Tandeau De Marsac N."/>
            <person name="Huntemann M."/>
            <person name="Wei C.-L."/>
            <person name="Han J."/>
            <person name="Detter J.C."/>
            <person name="Han C."/>
            <person name="Tapia R."/>
            <person name="Chen A."/>
            <person name="Kyrpides N."/>
            <person name="Mavromatis K."/>
            <person name="Markowitz V."/>
            <person name="Szeto E."/>
            <person name="Ivanova N."/>
            <person name="Pagani I."/>
            <person name="Pati A."/>
            <person name="Goodwin L."/>
            <person name="Nordberg H.P."/>
            <person name="Cantor M.N."/>
            <person name="Hua S.X."/>
            <person name="Woyke T."/>
            <person name="Kerfeld C.A."/>
        </authorList>
    </citation>
    <scope>NUCLEOTIDE SEQUENCE [LARGE SCALE GENOMIC DNA]</scope>
    <source>
        <strain evidence="2">ATCC 27169 / PCC 6605</strain>
    </source>
</reference>
<evidence type="ECO:0000313" key="2">
    <source>
        <dbReference type="Proteomes" id="UP000010366"/>
    </source>
</evidence>